<dbReference type="EMBL" id="ANAH02000023">
    <property type="protein sequence ID" value="EPX58634.1"/>
    <property type="molecule type" value="Genomic_DNA"/>
</dbReference>
<name>S9QBG3_CYSF2</name>
<proteinExistence type="predicted"/>
<sequence length="69" mass="7455">MLGSPGGEGTARPSYHPRWGTARGRVARIHESTFAGRPRRPRRGRGDIRRGGRREAGPTWPGLGVKGAP</sequence>
<evidence type="ECO:0000313" key="2">
    <source>
        <dbReference type="EMBL" id="EPX58634.1"/>
    </source>
</evidence>
<feature type="region of interest" description="Disordered" evidence="1">
    <location>
        <begin position="1"/>
        <end position="69"/>
    </location>
</feature>
<dbReference type="Proteomes" id="UP000011682">
    <property type="component" value="Unassembled WGS sequence"/>
</dbReference>
<organism evidence="2 3">
    <name type="scientific">Cystobacter fuscus (strain ATCC 25194 / DSM 2262 / NBRC 100088 / M29)</name>
    <dbReference type="NCBI Taxonomy" id="1242864"/>
    <lineage>
        <taxon>Bacteria</taxon>
        <taxon>Pseudomonadati</taxon>
        <taxon>Myxococcota</taxon>
        <taxon>Myxococcia</taxon>
        <taxon>Myxococcales</taxon>
        <taxon>Cystobacterineae</taxon>
        <taxon>Archangiaceae</taxon>
        <taxon>Cystobacter</taxon>
    </lineage>
</organism>
<evidence type="ECO:0000313" key="3">
    <source>
        <dbReference type="Proteomes" id="UP000011682"/>
    </source>
</evidence>
<evidence type="ECO:0000256" key="1">
    <source>
        <dbReference type="SAM" id="MobiDB-lite"/>
    </source>
</evidence>
<gene>
    <name evidence="2" type="ORF">D187_003832</name>
</gene>
<feature type="compositionally biased region" description="Basic and acidic residues" evidence="1">
    <location>
        <begin position="44"/>
        <end position="56"/>
    </location>
</feature>
<protein>
    <submittedName>
        <fullName evidence="2">Uncharacterized protein</fullName>
    </submittedName>
</protein>
<comment type="caution">
    <text evidence="2">The sequence shown here is derived from an EMBL/GenBank/DDBJ whole genome shotgun (WGS) entry which is preliminary data.</text>
</comment>
<dbReference type="AlphaFoldDB" id="S9QBG3"/>
<accession>S9QBG3</accession>
<reference evidence="2" key="1">
    <citation type="submission" date="2013-05" db="EMBL/GenBank/DDBJ databases">
        <title>Genome assembly of Cystobacter fuscus DSM 2262.</title>
        <authorList>
            <person name="Sharma G."/>
            <person name="Khatri I."/>
            <person name="Kaur C."/>
            <person name="Mayilraj S."/>
            <person name="Subramanian S."/>
        </authorList>
    </citation>
    <scope>NUCLEOTIDE SEQUENCE [LARGE SCALE GENOMIC DNA]</scope>
    <source>
        <strain evidence="2">DSM 2262</strain>
    </source>
</reference>
<keyword evidence="3" id="KW-1185">Reference proteome</keyword>